<dbReference type="Proteomes" id="UP000887576">
    <property type="component" value="Unplaced"/>
</dbReference>
<organism evidence="1 2">
    <name type="scientific">Panagrolaimus sp. JU765</name>
    <dbReference type="NCBI Taxonomy" id="591449"/>
    <lineage>
        <taxon>Eukaryota</taxon>
        <taxon>Metazoa</taxon>
        <taxon>Ecdysozoa</taxon>
        <taxon>Nematoda</taxon>
        <taxon>Chromadorea</taxon>
        <taxon>Rhabditida</taxon>
        <taxon>Tylenchina</taxon>
        <taxon>Panagrolaimomorpha</taxon>
        <taxon>Panagrolaimoidea</taxon>
        <taxon>Panagrolaimidae</taxon>
        <taxon>Panagrolaimus</taxon>
    </lineage>
</organism>
<name>A0AC34R093_9BILA</name>
<reference evidence="2" key="1">
    <citation type="submission" date="2022-11" db="UniProtKB">
        <authorList>
            <consortium name="WormBaseParasite"/>
        </authorList>
    </citation>
    <scope>IDENTIFICATION</scope>
</reference>
<proteinExistence type="predicted"/>
<dbReference type="WBParaSite" id="JU765_v2.g2190.t1">
    <property type="protein sequence ID" value="JU765_v2.g2190.t1"/>
    <property type="gene ID" value="JU765_v2.g2190"/>
</dbReference>
<evidence type="ECO:0000313" key="1">
    <source>
        <dbReference type="Proteomes" id="UP000887576"/>
    </source>
</evidence>
<evidence type="ECO:0000313" key="2">
    <source>
        <dbReference type="WBParaSite" id="JU765_v2.g2190.t1"/>
    </source>
</evidence>
<accession>A0AC34R093</accession>
<protein>
    <submittedName>
        <fullName evidence="2">7TM GPCR serpentine receptor class x (Srx) domain-containing protein</fullName>
    </submittedName>
</protein>
<sequence length="333" mass="37492">MTSTVEVIRIYLQTTTQSNSELMETVQDLSPGPRDDIIAGIIVFLVGVCGLAANVTAIRIIRKVSSLKNCFGYLLLLHASGEAAVMTIFIFWSAPISFFQNSIFDSIFGLKIGHLILFFYFICLYVQLFKALNRLTAISSPVFYREYFSDQNAKFFILIVIVIAAGHSVVYFFPGCDFYFDGNNHVWTFAATSCGAVISTYIDFYYGCTLMSIIVLIDAITLFNIQKGRRLMNKAGFQRQKEVQFFMQACSTSILYVLMLASFHLVWRLTSDPWLLFSSTTLAWELCHALDGILMIAFNAKLRNNSPVASIQARTTKISSKTDFTKTAVFRIS</sequence>